<keyword evidence="6" id="KW-1185">Reference proteome</keyword>
<evidence type="ECO:0000256" key="5">
    <source>
        <dbReference type="ARBA" id="ARBA00023212"/>
    </source>
</evidence>
<evidence type="ECO:0000256" key="1">
    <source>
        <dbReference type="ARBA" id="ARBA00004245"/>
    </source>
</evidence>
<evidence type="ECO:0000313" key="7">
    <source>
        <dbReference type="RefSeq" id="XP_014475736.1"/>
    </source>
</evidence>
<comment type="subcellular location">
    <subcellularLocation>
        <location evidence="1">Cytoplasm</location>
        <location evidence="1">Cytoskeleton</location>
    </subcellularLocation>
</comment>
<gene>
    <name evidence="7" type="primary">LOC106745025</name>
</gene>
<reference evidence="7" key="1">
    <citation type="submission" date="2025-08" db="UniProtKB">
        <authorList>
            <consortium name="RefSeq"/>
        </authorList>
    </citation>
    <scope>IDENTIFICATION</scope>
</reference>
<dbReference type="PANTHER" id="PTHR46321:SF1">
    <property type="entry name" value="KIF-BINDING PROTEIN"/>
    <property type="match status" value="1"/>
</dbReference>
<dbReference type="GO" id="GO:0005856">
    <property type="term" value="C:cytoskeleton"/>
    <property type="evidence" value="ECO:0007669"/>
    <property type="project" value="UniProtKB-SubCell"/>
</dbReference>
<dbReference type="RefSeq" id="XP_014475736.1">
    <property type="nucleotide sequence ID" value="XM_014620250.1"/>
</dbReference>
<dbReference type="Pfam" id="PF12309">
    <property type="entry name" value="KBP_C"/>
    <property type="match status" value="1"/>
</dbReference>
<organism evidence="6 7">
    <name type="scientific">Dinoponera quadriceps</name>
    <name type="common">South American ant</name>
    <dbReference type="NCBI Taxonomy" id="609295"/>
    <lineage>
        <taxon>Eukaryota</taxon>
        <taxon>Metazoa</taxon>
        <taxon>Ecdysozoa</taxon>
        <taxon>Arthropoda</taxon>
        <taxon>Hexapoda</taxon>
        <taxon>Insecta</taxon>
        <taxon>Pterygota</taxon>
        <taxon>Neoptera</taxon>
        <taxon>Endopterygota</taxon>
        <taxon>Hymenoptera</taxon>
        <taxon>Apocrita</taxon>
        <taxon>Aculeata</taxon>
        <taxon>Formicoidea</taxon>
        <taxon>Formicidae</taxon>
        <taxon>Ponerinae</taxon>
        <taxon>Ponerini</taxon>
        <taxon>Dinoponera</taxon>
    </lineage>
</organism>
<dbReference type="KEGG" id="dqu:106745025"/>
<dbReference type="AlphaFoldDB" id="A0A6P3XBI7"/>
<dbReference type="OrthoDB" id="7554052at2759"/>
<dbReference type="InterPro" id="IPR022083">
    <property type="entry name" value="KBP"/>
</dbReference>
<dbReference type="Proteomes" id="UP000515204">
    <property type="component" value="Unplaced"/>
</dbReference>
<keyword evidence="5" id="KW-0206">Cytoskeleton</keyword>
<dbReference type="PANTHER" id="PTHR46321">
    <property type="entry name" value="KIF1-BINDING PROTEIN"/>
    <property type="match status" value="1"/>
</dbReference>
<keyword evidence="4" id="KW-0963">Cytoplasm</keyword>
<protein>
    <recommendedName>
        <fullName evidence="3">KIF-binding protein</fullName>
    </recommendedName>
</protein>
<dbReference type="GeneID" id="106745025"/>
<proteinExistence type="inferred from homology"/>
<comment type="similarity">
    <text evidence="2">Belongs to the KIF-binding protein family.</text>
</comment>
<evidence type="ECO:0000313" key="6">
    <source>
        <dbReference type="Proteomes" id="UP000515204"/>
    </source>
</evidence>
<evidence type="ECO:0000256" key="2">
    <source>
        <dbReference type="ARBA" id="ARBA00010305"/>
    </source>
</evidence>
<name>A0A6P3XBI7_DINQU</name>
<evidence type="ECO:0000256" key="3">
    <source>
        <dbReference type="ARBA" id="ARBA00016840"/>
    </source>
</evidence>
<accession>A0A6P3XBI7</accession>
<sequence>MAEDAKDIENTKMHVRDEFVEVLMSSNAVRDSTKGTEPTKKQAKMTKAIEGRMNRLFEDKLHSKDAKPDDAIALAQSYLHISQIYSDVVVKEAFSETYLLRSLKLLEGREATRKAILTAMKVLNCLGRIYVHRKDTNKSELFFEKALTFYWNYTDRKDSYPAPIDILYVFGIVTKEFQSGYSLDREYMSTLSSLLNLHAAAHTDAQLQRSTKWVTYEHMLLRKQVRLIPLTISRIDWALKVATLSYYLSLNDRFTEARNHLGIAFYMLNKFYRNEYERIDGANFSEMKATLYEQYNATATYINWYAVCYGTMLLHTSKNRLLRFEEKDEQCERKTEFLTTCDQKLPDSLIFTSINNIEDEFNTWITDKYIVHFNDAEAVFLRLLRCLNEAQTYHDHAINKDPEMHAKILQLISYACKYLTCYEENEEKQVSLHSWRLRILEESRWQLETHNKTINFKRFSWLEQAITHVTIVDTHLDGLHIYQRSKVDHMLPDINSHIKSALSLFKLYLDSV</sequence>
<evidence type="ECO:0000256" key="4">
    <source>
        <dbReference type="ARBA" id="ARBA00022490"/>
    </source>
</evidence>